<evidence type="ECO:0000313" key="4">
    <source>
        <dbReference type="Proteomes" id="UP001605036"/>
    </source>
</evidence>
<dbReference type="AlphaFoldDB" id="A0ABD1ZR28"/>
<dbReference type="EMBL" id="JBHFFA010000001">
    <property type="protein sequence ID" value="KAL2653925.1"/>
    <property type="molecule type" value="Genomic_DNA"/>
</dbReference>
<organism evidence="3 4">
    <name type="scientific">Riccia fluitans</name>
    <dbReference type="NCBI Taxonomy" id="41844"/>
    <lineage>
        <taxon>Eukaryota</taxon>
        <taxon>Viridiplantae</taxon>
        <taxon>Streptophyta</taxon>
        <taxon>Embryophyta</taxon>
        <taxon>Marchantiophyta</taxon>
        <taxon>Marchantiopsida</taxon>
        <taxon>Marchantiidae</taxon>
        <taxon>Marchantiales</taxon>
        <taxon>Ricciaceae</taxon>
        <taxon>Riccia</taxon>
    </lineage>
</organism>
<feature type="compositionally biased region" description="Basic and acidic residues" evidence="1">
    <location>
        <begin position="7"/>
        <end position="21"/>
    </location>
</feature>
<dbReference type="Proteomes" id="UP001605036">
    <property type="component" value="Unassembled WGS sequence"/>
</dbReference>
<gene>
    <name evidence="3" type="ORF">R1flu_022053</name>
</gene>
<feature type="region of interest" description="Disordered" evidence="1">
    <location>
        <begin position="1"/>
        <end position="21"/>
    </location>
</feature>
<proteinExistence type="predicted"/>
<keyword evidence="2" id="KW-0812">Transmembrane</keyword>
<keyword evidence="2" id="KW-1133">Transmembrane helix</keyword>
<reference evidence="3 4" key="1">
    <citation type="submission" date="2024-09" db="EMBL/GenBank/DDBJ databases">
        <title>Chromosome-scale assembly of Riccia fluitans.</title>
        <authorList>
            <person name="Paukszto L."/>
            <person name="Sawicki J."/>
            <person name="Karawczyk K."/>
            <person name="Piernik-Szablinska J."/>
            <person name="Szczecinska M."/>
            <person name="Mazdziarz M."/>
        </authorList>
    </citation>
    <scope>NUCLEOTIDE SEQUENCE [LARGE SCALE GENOMIC DNA]</scope>
    <source>
        <strain evidence="3">Rf_01</strain>
        <tissue evidence="3">Aerial parts of the thallus</tissue>
    </source>
</reference>
<sequence>MANFRRTHPEFEERAPSDQERELYERARKAADEAVREGNAQLKAAMAAAGAPMPCILGNATHMDPFSLRFSSSRLEAAYRLSATSSSDTSDCILVILQIALCLRDIYPVIRVGRTDSSLEEKAFSLLELWVAVSCVAVLALQRILPQWYRRNRGATLKYIVMLVWTLENLKLFLDTDEMTSTVVEVSLMNIYMSFLHRVPFLPHVKCRSIACGTQLAVVFSKSFSTKQTSSIILVTFASNAIGLVFSYLIDRSARRQYLKSLPSLLVEEIESTAPRPELRFSYRNSLSQQFRSIFYPKHLECPDSATGNKAIKYEQIMAPRRALGGFAGGFGGVSSLKCSAPISVSPVSSSRSLSERSSDSSSGDWTGAVATESGISSGEGLASRNYSSGYRRRESPILDTNVSTSACGQVGMEDSPLRYIRSSGRRDVSGKWEQFY</sequence>
<evidence type="ECO:0000256" key="2">
    <source>
        <dbReference type="SAM" id="Phobius"/>
    </source>
</evidence>
<keyword evidence="2" id="KW-0472">Membrane</keyword>
<keyword evidence="4" id="KW-1185">Reference proteome</keyword>
<feature type="transmembrane region" description="Helical" evidence="2">
    <location>
        <begin position="231"/>
        <end position="250"/>
    </location>
</feature>
<evidence type="ECO:0000313" key="3">
    <source>
        <dbReference type="EMBL" id="KAL2653925.1"/>
    </source>
</evidence>
<name>A0ABD1ZR28_9MARC</name>
<accession>A0ABD1ZR28</accession>
<evidence type="ECO:0000256" key="1">
    <source>
        <dbReference type="SAM" id="MobiDB-lite"/>
    </source>
</evidence>
<protein>
    <submittedName>
        <fullName evidence="3">Uncharacterized protein</fullName>
    </submittedName>
</protein>
<comment type="caution">
    <text evidence="3">The sequence shown here is derived from an EMBL/GenBank/DDBJ whole genome shotgun (WGS) entry which is preliminary data.</text>
</comment>
<feature type="region of interest" description="Disordered" evidence="1">
    <location>
        <begin position="346"/>
        <end position="373"/>
    </location>
</feature>